<accession>A0ABN7UY38</accession>
<gene>
    <name evidence="1" type="ORF">GMARGA_LOCUS11252</name>
</gene>
<proteinExistence type="predicted"/>
<dbReference type="EMBL" id="CAJVQB010006530">
    <property type="protein sequence ID" value="CAG8685863.1"/>
    <property type="molecule type" value="Genomic_DNA"/>
</dbReference>
<name>A0ABN7UY38_GIGMA</name>
<keyword evidence="2" id="KW-1185">Reference proteome</keyword>
<evidence type="ECO:0000313" key="1">
    <source>
        <dbReference type="EMBL" id="CAG8685863.1"/>
    </source>
</evidence>
<dbReference type="Proteomes" id="UP000789901">
    <property type="component" value="Unassembled WGS sequence"/>
</dbReference>
<protein>
    <submittedName>
        <fullName evidence="1">28860_t:CDS:1</fullName>
    </submittedName>
</protein>
<comment type="caution">
    <text evidence="1">The sequence shown here is derived from an EMBL/GenBank/DDBJ whole genome shotgun (WGS) entry which is preliminary data.</text>
</comment>
<organism evidence="1 2">
    <name type="scientific">Gigaspora margarita</name>
    <dbReference type="NCBI Taxonomy" id="4874"/>
    <lineage>
        <taxon>Eukaryota</taxon>
        <taxon>Fungi</taxon>
        <taxon>Fungi incertae sedis</taxon>
        <taxon>Mucoromycota</taxon>
        <taxon>Glomeromycotina</taxon>
        <taxon>Glomeromycetes</taxon>
        <taxon>Diversisporales</taxon>
        <taxon>Gigasporaceae</taxon>
        <taxon>Gigaspora</taxon>
    </lineage>
</organism>
<sequence>MSLLPVRKGLVFELEITIKLRNYGIILKCLELKDLRGHGFTMNVLPVSDVLKCWDTRINESKALRGHNYRNCERSS</sequence>
<reference evidence="1 2" key="1">
    <citation type="submission" date="2021-06" db="EMBL/GenBank/DDBJ databases">
        <authorList>
            <person name="Kallberg Y."/>
            <person name="Tangrot J."/>
            <person name="Rosling A."/>
        </authorList>
    </citation>
    <scope>NUCLEOTIDE SEQUENCE [LARGE SCALE GENOMIC DNA]</scope>
    <source>
        <strain evidence="1 2">120-4 pot B 10/14</strain>
    </source>
</reference>
<evidence type="ECO:0000313" key="2">
    <source>
        <dbReference type="Proteomes" id="UP000789901"/>
    </source>
</evidence>